<feature type="domain" description="Ubiquitin-like" evidence="1">
    <location>
        <begin position="2"/>
        <end position="54"/>
    </location>
</feature>
<dbReference type="Proteomes" id="UP000649617">
    <property type="component" value="Unassembled WGS sequence"/>
</dbReference>
<evidence type="ECO:0000313" key="2">
    <source>
        <dbReference type="EMBL" id="CAE7241828.1"/>
    </source>
</evidence>
<dbReference type="PROSITE" id="PS50053">
    <property type="entry name" value="UBIQUITIN_2"/>
    <property type="match status" value="1"/>
</dbReference>
<dbReference type="AlphaFoldDB" id="A0A812LAG1"/>
<organism evidence="2 3">
    <name type="scientific">Symbiodinium pilosum</name>
    <name type="common">Dinoflagellate</name>
    <dbReference type="NCBI Taxonomy" id="2952"/>
    <lineage>
        <taxon>Eukaryota</taxon>
        <taxon>Sar</taxon>
        <taxon>Alveolata</taxon>
        <taxon>Dinophyceae</taxon>
        <taxon>Suessiales</taxon>
        <taxon>Symbiodiniaceae</taxon>
        <taxon>Symbiodinium</taxon>
    </lineage>
</organism>
<reference evidence="2" key="1">
    <citation type="submission" date="2021-02" db="EMBL/GenBank/DDBJ databases">
        <authorList>
            <person name="Dougan E. K."/>
            <person name="Rhodes N."/>
            <person name="Thang M."/>
            <person name="Chan C."/>
        </authorList>
    </citation>
    <scope>NUCLEOTIDE SEQUENCE</scope>
</reference>
<keyword evidence="3" id="KW-1185">Reference proteome</keyword>
<dbReference type="InterPro" id="IPR011989">
    <property type="entry name" value="ARM-like"/>
</dbReference>
<dbReference type="OrthoDB" id="438157at2759"/>
<dbReference type="Gene3D" id="3.10.20.90">
    <property type="entry name" value="Phosphatidylinositol 3-kinase Catalytic Subunit, Chain A, domain 1"/>
    <property type="match status" value="1"/>
</dbReference>
<dbReference type="Pfam" id="PF00240">
    <property type="entry name" value="ubiquitin"/>
    <property type="match status" value="1"/>
</dbReference>
<name>A0A812LAG1_SYMPI</name>
<accession>A0A812LAG1</accession>
<comment type="caution">
    <text evidence="2">The sequence shown here is derived from an EMBL/GenBank/DDBJ whole genome shotgun (WGS) entry which is preliminary data.</text>
</comment>
<proteinExistence type="predicted"/>
<sequence>MLACRIRSLSGQSFDLEVPPESTVKDVKYRIEQDWAIPKICQKLLYRDKLLTEKCRCQSFADGCVELQLVITTEILRSSLSSALALEALQSLHSIAKEGGGDPKVWSAVEAEVWDSLNQPVRDVQDSATSVLMAAAFAGRSETREEVLERLESHDERSRLVAVQMLGIMGDAPADALRRRLLDPSDTVRAAAAEALAACPELLDQAARFALSALLHDRSALVRTAAARGLARCVSMSSCPSCTPPGECDQYAENVEFAFLAVLARLQHPDPSVRSSVAGAAGAVLNAAARRRCERCNGRRRPEAAEETSFAPMAAQALSACLADSCAAVRALALQALAELPGGKDGKIIAPELSALKSQVAPCLKHMDAGVRVAATRATVRLVQNGDRESIRVLQRLVHKDSDISVRTAAKNALLALGVDPF</sequence>
<dbReference type="SUPFAM" id="SSF54236">
    <property type="entry name" value="Ubiquitin-like"/>
    <property type="match status" value="1"/>
</dbReference>
<protein>
    <recommendedName>
        <fullName evidence="1">Ubiquitin-like domain-containing protein</fullName>
    </recommendedName>
</protein>
<dbReference type="Gene3D" id="1.25.10.10">
    <property type="entry name" value="Leucine-rich Repeat Variant"/>
    <property type="match status" value="2"/>
</dbReference>
<dbReference type="Pfam" id="PF13646">
    <property type="entry name" value="HEAT_2"/>
    <property type="match status" value="1"/>
</dbReference>
<dbReference type="EMBL" id="CAJNIZ010005435">
    <property type="protein sequence ID" value="CAE7241828.1"/>
    <property type="molecule type" value="Genomic_DNA"/>
</dbReference>
<gene>
    <name evidence="2" type="ORF">SPIL2461_LOCUS4223</name>
</gene>
<evidence type="ECO:0000259" key="1">
    <source>
        <dbReference type="PROSITE" id="PS50053"/>
    </source>
</evidence>
<dbReference type="InterPro" id="IPR016024">
    <property type="entry name" value="ARM-type_fold"/>
</dbReference>
<dbReference type="SUPFAM" id="SSF48371">
    <property type="entry name" value="ARM repeat"/>
    <property type="match status" value="1"/>
</dbReference>
<evidence type="ECO:0000313" key="3">
    <source>
        <dbReference type="Proteomes" id="UP000649617"/>
    </source>
</evidence>
<dbReference type="InterPro" id="IPR029071">
    <property type="entry name" value="Ubiquitin-like_domsf"/>
</dbReference>
<dbReference type="InterPro" id="IPR000626">
    <property type="entry name" value="Ubiquitin-like_dom"/>
</dbReference>